<evidence type="ECO:0000313" key="1">
    <source>
        <dbReference type="EMBL" id="MPC48228.1"/>
    </source>
</evidence>
<sequence length="88" mass="9670">MAPKHSADTAGVEKAKRKWSSLTLEVKLDILKGKEQGDTSTISRNLGLAQPTVLMVLKNREAIKKSWGECNGFAEQSLICPQRKMSKG</sequence>
<gene>
    <name evidence="1" type="ORF">E2C01_041996</name>
</gene>
<organism evidence="1 2">
    <name type="scientific">Portunus trituberculatus</name>
    <name type="common">Swimming crab</name>
    <name type="synonym">Neptunus trituberculatus</name>
    <dbReference type="NCBI Taxonomy" id="210409"/>
    <lineage>
        <taxon>Eukaryota</taxon>
        <taxon>Metazoa</taxon>
        <taxon>Ecdysozoa</taxon>
        <taxon>Arthropoda</taxon>
        <taxon>Crustacea</taxon>
        <taxon>Multicrustacea</taxon>
        <taxon>Malacostraca</taxon>
        <taxon>Eumalacostraca</taxon>
        <taxon>Eucarida</taxon>
        <taxon>Decapoda</taxon>
        <taxon>Pleocyemata</taxon>
        <taxon>Brachyura</taxon>
        <taxon>Eubrachyura</taxon>
        <taxon>Portunoidea</taxon>
        <taxon>Portunidae</taxon>
        <taxon>Portuninae</taxon>
        <taxon>Portunus</taxon>
    </lineage>
</organism>
<evidence type="ECO:0000313" key="2">
    <source>
        <dbReference type="Proteomes" id="UP000324222"/>
    </source>
</evidence>
<dbReference type="AlphaFoldDB" id="A0A5B7FTD4"/>
<dbReference type="Proteomes" id="UP000324222">
    <property type="component" value="Unassembled WGS sequence"/>
</dbReference>
<dbReference type="EMBL" id="VSRR010008171">
    <property type="protein sequence ID" value="MPC48228.1"/>
    <property type="molecule type" value="Genomic_DNA"/>
</dbReference>
<protein>
    <submittedName>
        <fullName evidence="1">Uncharacterized protein</fullName>
    </submittedName>
</protein>
<accession>A0A5B7FTD4</accession>
<proteinExistence type="predicted"/>
<name>A0A5B7FTD4_PORTR</name>
<keyword evidence="2" id="KW-1185">Reference proteome</keyword>
<comment type="caution">
    <text evidence="1">The sequence shown here is derived from an EMBL/GenBank/DDBJ whole genome shotgun (WGS) entry which is preliminary data.</text>
</comment>
<reference evidence="1 2" key="1">
    <citation type="submission" date="2019-05" db="EMBL/GenBank/DDBJ databases">
        <title>Another draft genome of Portunus trituberculatus and its Hox gene families provides insights of decapod evolution.</title>
        <authorList>
            <person name="Jeong J.-H."/>
            <person name="Song I."/>
            <person name="Kim S."/>
            <person name="Choi T."/>
            <person name="Kim D."/>
            <person name="Ryu S."/>
            <person name="Kim W."/>
        </authorList>
    </citation>
    <scope>NUCLEOTIDE SEQUENCE [LARGE SCALE GENOMIC DNA]</scope>
    <source>
        <tissue evidence="1">Muscle</tissue>
    </source>
</reference>